<name>A0ABV4Y9J3_9CYAN</name>
<keyword evidence="2" id="KW-1185">Reference proteome</keyword>
<proteinExistence type="predicted"/>
<dbReference type="RefSeq" id="WP_413256292.1">
    <property type="nucleotide sequence ID" value="NZ_JBHFNS010000019.1"/>
</dbReference>
<dbReference type="Proteomes" id="UP001576776">
    <property type="component" value="Unassembled WGS sequence"/>
</dbReference>
<dbReference type="InterPro" id="IPR041881">
    <property type="entry name" value="PqqD_sf"/>
</dbReference>
<dbReference type="Gene3D" id="1.10.10.1150">
    <property type="entry name" value="Coenzyme PQQ synthesis protein D (PqqD)"/>
    <property type="match status" value="1"/>
</dbReference>
<dbReference type="EMBL" id="JBHFNS010000019">
    <property type="protein sequence ID" value="MFB2934768.1"/>
    <property type="molecule type" value="Genomic_DNA"/>
</dbReference>
<evidence type="ECO:0000313" key="1">
    <source>
        <dbReference type="EMBL" id="MFB2934768.1"/>
    </source>
</evidence>
<organism evidence="1 2">
    <name type="scientific">Floridaenema fluviatile BLCC-F154</name>
    <dbReference type="NCBI Taxonomy" id="3153640"/>
    <lineage>
        <taxon>Bacteria</taxon>
        <taxon>Bacillati</taxon>
        <taxon>Cyanobacteriota</taxon>
        <taxon>Cyanophyceae</taxon>
        <taxon>Oscillatoriophycideae</taxon>
        <taxon>Aerosakkonematales</taxon>
        <taxon>Aerosakkonemataceae</taxon>
        <taxon>Floridanema</taxon>
        <taxon>Floridanema fluviatile</taxon>
    </lineage>
</organism>
<sequence>MATFQSLTINKDGFVFNANTGESYTLNSCGRLVLQLLKQGQNREEIALFISKEFGITISQAERDMADFFAQLNALGLTGGK</sequence>
<evidence type="ECO:0000313" key="2">
    <source>
        <dbReference type="Proteomes" id="UP001576776"/>
    </source>
</evidence>
<comment type="caution">
    <text evidence="1">The sequence shown here is derived from an EMBL/GenBank/DDBJ whole genome shotgun (WGS) entry which is preliminary data.</text>
</comment>
<reference evidence="1 2" key="1">
    <citation type="submission" date="2024-09" db="EMBL/GenBank/DDBJ databases">
        <title>Floridaenema gen nov. (Aerosakkonemataceae, Aerosakkonematales ord. nov., Cyanobacteria) from benthic tropical and subtropical fresh waters, with the description of four new species.</title>
        <authorList>
            <person name="Moretto J.A."/>
            <person name="Berthold D.E."/>
            <person name="Lefler F.W."/>
            <person name="Huang I.-S."/>
            <person name="Laughinghouse H. IV."/>
        </authorList>
    </citation>
    <scope>NUCLEOTIDE SEQUENCE [LARGE SCALE GENOMIC DNA]</scope>
    <source>
        <strain evidence="1 2">BLCC-F154</strain>
    </source>
</reference>
<dbReference type="Pfam" id="PF05402">
    <property type="entry name" value="PqqD"/>
    <property type="match status" value="1"/>
</dbReference>
<dbReference type="InterPro" id="IPR008792">
    <property type="entry name" value="PQQD"/>
</dbReference>
<gene>
    <name evidence="1" type="ORF">ACE1B6_05770</name>
</gene>
<accession>A0ABV4Y9J3</accession>
<protein>
    <submittedName>
        <fullName evidence="1">PqqD family protein</fullName>
    </submittedName>
</protein>